<dbReference type="Proteomes" id="UP000199648">
    <property type="component" value="Unassembled WGS sequence"/>
</dbReference>
<comment type="function">
    <text evidence="19">C-type cytochrome. Part of the cbb3-type cytochrome c oxidase complex.</text>
</comment>
<comment type="cofactor">
    <cofactor evidence="19 21">
        <name>heme c</name>
        <dbReference type="ChEBI" id="CHEBI:61717"/>
    </cofactor>
    <text evidence="19 21">Binds 2 heme C groups per subunit.</text>
</comment>
<dbReference type="OrthoDB" id="9811281at2"/>
<evidence type="ECO:0000256" key="20">
    <source>
        <dbReference type="PIRSR" id="PIRSR000006-1"/>
    </source>
</evidence>
<comment type="similarity">
    <text evidence="3 19">Belongs to the CcoP / FixP family.</text>
</comment>
<evidence type="ECO:0000256" key="14">
    <source>
        <dbReference type="ARBA" id="ARBA00022989"/>
    </source>
</evidence>
<dbReference type="PROSITE" id="PS51007">
    <property type="entry name" value="CYTC"/>
    <property type="match status" value="2"/>
</dbReference>
<evidence type="ECO:0000256" key="17">
    <source>
        <dbReference type="ARBA" id="ARBA00023065"/>
    </source>
</evidence>
<reference evidence="24 25" key="1">
    <citation type="submission" date="2016-10" db="EMBL/GenBank/DDBJ databases">
        <authorList>
            <person name="de Groot N.N."/>
        </authorList>
    </citation>
    <scope>NUCLEOTIDE SEQUENCE [LARGE SCALE GENOMIC DNA]</scope>
    <source>
        <strain evidence="24 25">HLD2</strain>
    </source>
</reference>
<evidence type="ECO:0000256" key="1">
    <source>
        <dbReference type="ARBA" id="ARBA00004533"/>
    </source>
</evidence>
<keyword evidence="25" id="KW-1185">Reference proteome</keyword>
<keyword evidence="11" id="KW-0677">Repeat</keyword>
<dbReference type="UniPathway" id="UPA00705"/>
<evidence type="ECO:0000256" key="8">
    <source>
        <dbReference type="ARBA" id="ARBA00022660"/>
    </source>
</evidence>
<comment type="subunit">
    <text evidence="19">Component of the cbb3-type cytochrome c oxidase.</text>
</comment>
<keyword evidence="16 19" id="KW-0408">Iron</keyword>
<keyword evidence="4 19" id="KW-0813">Transport</keyword>
<name>A0A1G5QIA6_9GAMM</name>
<evidence type="ECO:0000256" key="12">
    <source>
        <dbReference type="ARBA" id="ARBA00022781"/>
    </source>
</evidence>
<dbReference type="Gene3D" id="6.10.280.130">
    <property type="match status" value="1"/>
</dbReference>
<evidence type="ECO:0000256" key="18">
    <source>
        <dbReference type="ARBA" id="ARBA00023136"/>
    </source>
</evidence>
<protein>
    <recommendedName>
        <fullName evidence="19">Cbb3-type cytochrome c oxidase subunit</fullName>
    </recommendedName>
</protein>
<dbReference type="InterPro" id="IPR038414">
    <property type="entry name" value="CcoP_N_sf"/>
</dbReference>
<evidence type="ECO:0000256" key="19">
    <source>
        <dbReference type="PIRNR" id="PIRNR000006"/>
    </source>
</evidence>
<dbReference type="AlphaFoldDB" id="A0A1G5QIA6"/>
<dbReference type="GO" id="GO:0009055">
    <property type="term" value="F:electron transfer activity"/>
    <property type="evidence" value="ECO:0007669"/>
    <property type="project" value="InterPro"/>
</dbReference>
<dbReference type="SUPFAM" id="SSF46626">
    <property type="entry name" value="Cytochrome c"/>
    <property type="match status" value="2"/>
</dbReference>
<keyword evidence="7 19" id="KW-0349">Heme</keyword>
<evidence type="ECO:0000256" key="2">
    <source>
        <dbReference type="ARBA" id="ARBA00004673"/>
    </source>
</evidence>
<evidence type="ECO:0000256" key="21">
    <source>
        <dbReference type="PIRSR" id="PIRSR000006-2"/>
    </source>
</evidence>
<dbReference type="RefSeq" id="WP_092996376.1">
    <property type="nucleotide sequence ID" value="NZ_FMWD01000006.1"/>
</dbReference>
<dbReference type="GO" id="GO:0016491">
    <property type="term" value="F:oxidoreductase activity"/>
    <property type="evidence" value="ECO:0007669"/>
    <property type="project" value="UniProtKB-KW"/>
</dbReference>
<accession>A0A1G5QIA6</accession>
<organism evidence="24 25">
    <name type="scientific">Thiohalomonas denitrificans</name>
    <dbReference type="NCBI Taxonomy" id="415747"/>
    <lineage>
        <taxon>Bacteria</taxon>
        <taxon>Pseudomonadati</taxon>
        <taxon>Pseudomonadota</taxon>
        <taxon>Gammaproteobacteria</taxon>
        <taxon>Thiohalomonadales</taxon>
        <taxon>Thiohalomonadaceae</taxon>
        <taxon>Thiohalomonas</taxon>
    </lineage>
</organism>
<evidence type="ECO:0000256" key="11">
    <source>
        <dbReference type="ARBA" id="ARBA00022737"/>
    </source>
</evidence>
<evidence type="ECO:0000256" key="6">
    <source>
        <dbReference type="ARBA" id="ARBA00022519"/>
    </source>
</evidence>
<dbReference type="InterPro" id="IPR036909">
    <property type="entry name" value="Cyt_c-like_dom_sf"/>
</dbReference>
<keyword evidence="8 19" id="KW-0679">Respiratory chain</keyword>
<evidence type="ECO:0000256" key="7">
    <source>
        <dbReference type="ARBA" id="ARBA00022617"/>
    </source>
</evidence>
<evidence type="ECO:0000256" key="5">
    <source>
        <dbReference type="ARBA" id="ARBA00022475"/>
    </source>
</evidence>
<keyword evidence="10 19" id="KW-0479">Metal-binding</keyword>
<evidence type="ECO:0000259" key="23">
    <source>
        <dbReference type="PROSITE" id="PS51007"/>
    </source>
</evidence>
<dbReference type="GO" id="GO:0006119">
    <property type="term" value="P:oxidative phosphorylation"/>
    <property type="evidence" value="ECO:0007669"/>
    <property type="project" value="UniProtKB-UniPathway"/>
</dbReference>
<dbReference type="PRINTS" id="PR00605">
    <property type="entry name" value="CYTCHROMECIC"/>
</dbReference>
<dbReference type="PANTHER" id="PTHR33751:SF1">
    <property type="entry name" value="CBB3-TYPE CYTOCHROME C OXIDASE SUBUNIT FIXP"/>
    <property type="match status" value="1"/>
</dbReference>
<dbReference type="InterPro" id="IPR008168">
    <property type="entry name" value="Cyt_C_IC"/>
</dbReference>
<dbReference type="GO" id="GO:0005886">
    <property type="term" value="C:plasma membrane"/>
    <property type="evidence" value="ECO:0007669"/>
    <property type="project" value="UniProtKB-SubCell"/>
</dbReference>
<feature type="binding site" description="axial binding residue" evidence="20">
    <location>
        <position position="124"/>
    </location>
    <ligand>
        <name>heme c</name>
        <dbReference type="ChEBI" id="CHEBI:61717"/>
        <label>1</label>
    </ligand>
    <ligandPart>
        <name>Fe</name>
        <dbReference type="ChEBI" id="CHEBI:18248"/>
    </ligandPart>
</feature>
<evidence type="ECO:0000256" key="4">
    <source>
        <dbReference type="ARBA" id="ARBA00022448"/>
    </source>
</evidence>
<dbReference type="Gene3D" id="1.10.760.10">
    <property type="entry name" value="Cytochrome c-like domain"/>
    <property type="match status" value="2"/>
</dbReference>
<evidence type="ECO:0000256" key="13">
    <source>
        <dbReference type="ARBA" id="ARBA00022982"/>
    </source>
</evidence>
<keyword evidence="13 19" id="KW-0249">Electron transport</keyword>
<evidence type="ECO:0000313" key="25">
    <source>
        <dbReference type="Proteomes" id="UP000199648"/>
    </source>
</evidence>
<keyword evidence="5 19" id="KW-1003">Cell membrane</keyword>
<evidence type="ECO:0000256" key="3">
    <source>
        <dbReference type="ARBA" id="ARBA00006113"/>
    </source>
</evidence>
<gene>
    <name evidence="24" type="ORF">SAMN03097708_02053</name>
</gene>
<dbReference type="NCBIfam" id="TIGR00782">
    <property type="entry name" value="ccoP"/>
    <property type="match status" value="1"/>
</dbReference>
<keyword evidence="12 19" id="KW-0375">Hydrogen ion transport</keyword>
<keyword evidence="6 19" id="KW-0997">Cell inner membrane</keyword>
<feature type="binding site" description="covalent" evidence="21">
    <location>
        <position position="203"/>
    </location>
    <ligand>
        <name>heme c</name>
        <dbReference type="ChEBI" id="CHEBI:61717"/>
        <label>2</label>
    </ligand>
</feature>
<feature type="binding site" description="covalent" evidence="21">
    <location>
        <position position="200"/>
    </location>
    <ligand>
        <name>heme c</name>
        <dbReference type="ChEBI" id="CHEBI:61717"/>
        <label>2</label>
    </ligand>
</feature>
<keyword evidence="15 19" id="KW-0560">Oxidoreductase</keyword>
<dbReference type="Pfam" id="PF13442">
    <property type="entry name" value="Cytochrome_CBB3"/>
    <property type="match status" value="2"/>
</dbReference>
<feature type="binding site" description="covalent" evidence="21">
    <location>
        <position position="123"/>
    </location>
    <ligand>
        <name>heme c</name>
        <dbReference type="ChEBI" id="CHEBI:61717"/>
        <label>1</label>
    </ligand>
</feature>
<dbReference type="PANTHER" id="PTHR33751">
    <property type="entry name" value="CBB3-TYPE CYTOCHROME C OXIDASE SUBUNIT FIXP"/>
    <property type="match status" value="1"/>
</dbReference>
<keyword evidence="18 19" id="KW-0472">Membrane</keyword>
<keyword evidence="9 22" id="KW-0812">Transmembrane</keyword>
<dbReference type="GO" id="GO:0005506">
    <property type="term" value="F:iron ion binding"/>
    <property type="evidence" value="ECO:0007669"/>
    <property type="project" value="InterPro"/>
</dbReference>
<dbReference type="InterPro" id="IPR009056">
    <property type="entry name" value="Cyt_c-like_dom"/>
</dbReference>
<feature type="binding site" description="axial binding residue" evidence="20">
    <location>
        <position position="255"/>
    </location>
    <ligand>
        <name>heme c</name>
        <dbReference type="ChEBI" id="CHEBI:61717"/>
        <label>1</label>
    </ligand>
    <ligandPart>
        <name>Fe</name>
        <dbReference type="ChEBI" id="CHEBI:18248"/>
    </ligandPart>
</feature>
<comment type="pathway">
    <text evidence="2 19">Energy metabolism; oxidative phosphorylation.</text>
</comment>
<evidence type="ECO:0000256" key="16">
    <source>
        <dbReference type="ARBA" id="ARBA00023004"/>
    </source>
</evidence>
<feature type="binding site" description="axial binding residue" evidence="20">
    <location>
        <position position="163"/>
    </location>
    <ligand>
        <name>heme c</name>
        <dbReference type="ChEBI" id="CHEBI:61717"/>
        <label>2</label>
    </ligand>
    <ligandPart>
        <name>Fe</name>
        <dbReference type="ChEBI" id="CHEBI:18248"/>
    </ligandPart>
</feature>
<dbReference type="EMBL" id="FMWD01000006">
    <property type="protein sequence ID" value="SCZ60909.1"/>
    <property type="molecule type" value="Genomic_DNA"/>
</dbReference>
<evidence type="ECO:0000256" key="22">
    <source>
        <dbReference type="SAM" id="Phobius"/>
    </source>
</evidence>
<feature type="transmembrane region" description="Helical" evidence="22">
    <location>
        <begin position="31"/>
        <end position="50"/>
    </location>
</feature>
<dbReference type="GO" id="GO:0020037">
    <property type="term" value="F:heme binding"/>
    <property type="evidence" value="ECO:0007669"/>
    <property type="project" value="InterPro"/>
</dbReference>
<comment type="subcellular location">
    <subcellularLocation>
        <location evidence="1 19">Cell inner membrane</location>
    </subcellularLocation>
</comment>
<dbReference type="InterPro" id="IPR032858">
    <property type="entry name" value="CcoP_N"/>
</dbReference>
<keyword evidence="14 22" id="KW-1133">Transmembrane helix</keyword>
<dbReference type="Pfam" id="PF14715">
    <property type="entry name" value="FixP_N"/>
    <property type="match status" value="1"/>
</dbReference>
<sequence length="281" mass="30219">MSDQKNPYGSGTTGHVWDENLAEATNPPPKWWMIGLHASWILVLLYTIVYPSWPWFGGAFQGVLGWTSIGEYKRDLAAINEVRGKYESQLPGKSAAAILVDDELNEYVRRSAKVLFGENCAACHGSGGGGNPGYPVLADDEWLYGGEIDKIVQSISAGRQGMMPARGGAALTEAEVDELARAVAATDPTSSPLYSGKGTCFACHGPDGKGNPALGAPDLTDQIWRFGDGSVEDVRYTILHGVNDANDPGSRNAEMPSWQERLSETEIKKLAVYVHQFGGGK</sequence>
<feature type="domain" description="Cytochrome c" evidence="23">
    <location>
        <begin position="185"/>
        <end position="278"/>
    </location>
</feature>
<feature type="binding site" description="covalent" evidence="21">
    <location>
        <position position="120"/>
    </location>
    <ligand>
        <name>heme c</name>
        <dbReference type="ChEBI" id="CHEBI:61717"/>
        <label>1</label>
    </ligand>
</feature>
<dbReference type="InterPro" id="IPR004678">
    <property type="entry name" value="Cyt_c_oxidase_cbb3_su3"/>
</dbReference>
<dbReference type="STRING" id="415747.SAMN03097708_02053"/>
<evidence type="ECO:0000256" key="9">
    <source>
        <dbReference type="ARBA" id="ARBA00022692"/>
    </source>
</evidence>
<proteinExistence type="inferred from homology"/>
<evidence type="ECO:0000313" key="24">
    <source>
        <dbReference type="EMBL" id="SCZ60909.1"/>
    </source>
</evidence>
<dbReference type="GO" id="GO:1902600">
    <property type="term" value="P:proton transmembrane transport"/>
    <property type="evidence" value="ECO:0007669"/>
    <property type="project" value="UniProtKB-KW"/>
</dbReference>
<evidence type="ECO:0000256" key="15">
    <source>
        <dbReference type="ARBA" id="ARBA00023002"/>
    </source>
</evidence>
<dbReference type="PIRSF" id="PIRSF000006">
    <property type="entry name" value="Cbb3-Cox_fixP"/>
    <property type="match status" value="1"/>
</dbReference>
<dbReference type="InterPro" id="IPR050597">
    <property type="entry name" value="Cytochrome_c_Oxidase_Subunit"/>
</dbReference>
<feature type="binding site" description="axial binding residue" evidence="20">
    <location>
        <position position="204"/>
    </location>
    <ligand>
        <name>heme c</name>
        <dbReference type="ChEBI" id="CHEBI:61717"/>
        <label>2</label>
    </ligand>
    <ligandPart>
        <name>Fe</name>
        <dbReference type="ChEBI" id="CHEBI:18248"/>
    </ligandPart>
</feature>
<keyword evidence="17 19" id="KW-0406">Ion transport</keyword>
<feature type="domain" description="Cytochrome c" evidence="23">
    <location>
        <begin position="106"/>
        <end position="187"/>
    </location>
</feature>
<evidence type="ECO:0000256" key="10">
    <source>
        <dbReference type="ARBA" id="ARBA00022723"/>
    </source>
</evidence>